<sequence>MADTVLPRVWMMRALYLGLSWVLVFVHLLPLDTMPPGWAGPNIFLALTFAWAVRRPDYVPVLLVALVALGTDLLLQRPPGLWAAITVLGLETLRNRASSLRDLTFAAEWAAVSSTLVVMTLAYRFILTILMVDQAPLGLSLMQLVATLLVYPLVALLSHALFGVRKRAPGDLDTAAGRA</sequence>
<proteinExistence type="predicted"/>
<gene>
    <name evidence="2" type="ORF">ROTO_24880</name>
</gene>
<evidence type="ECO:0000313" key="2">
    <source>
        <dbReference type="EMBL" id="KNX40950.1"/>
    </source>
</evidence>
<protein>
    <recommendedName>
        <fullName evidence="4">Rod shape-determining protein MreD</fullName>
    </recommendedName>
</protein>
<keyword evidence="1" id="KW-0812">Transmembrane</keyword>
<keyword evidence="3" id="KW-1185">Reference proteome</keyword>
<dbReference type="PATRIC" id="fig|74031.6.peg.2541"/>
<dbReference type="STRING" id="74031.SAMN04488077_10663"/>
<evidence type="ECO:0000256" key="1">
    <source>
        <dbReference type="SAM" id="Phobius"/>
    </source>
</evidence>
<feature type="transmembrane region" description="Helical" evidence="1">
    <location>
        <begin position="36"/>
        <end position="53"/>
    </location>
</feature>
<accession>A0A0L6CTF9</accession>
<comment type="caution">
    <text evidence="2">The sequence shown here is derived from an EMBL/GenBank/DDBJ whole genome shotgun (WGS) entry which is preliminary data.</text>
</comment>
<feature type="transmembrane region" description="Helical" evidence="1">
    <location>
        <begin position="137"/>
        <end position="157"/>
    </location>
</feature>
<name>A0A0L6CTF9_9RHOB</name>
<feature type="transmembrane region" description="Helical" evidence="1">
    <location>
        <begin position="12"/>
        <end position="30"/>
    </location>
</feature>
<dbReference type="Proteomes" id="UP000037046">
    <property type="component" value="Unassembled WGS sequence"/>
</dbReference>
<reference evidence="3" key="1">
    <citation type="submission" date="2015-07" db="EMBL/GenBank/DDBJ databases">
        <title>Draft Genome Sequence of Roseovarius tolerans EL-164, a producer of N-Acylated Alanine Methyl Esters (NAMEs).</title>
        <authorList>
            <person name="Voget S."/>
            <person name="Bruns H."/>
            <person name="Wagner-Doebler I."/>
            <person name="Schulz S."/>
            <person name="Daniel R."/>
        </authorList>
    </citation>
    <scope>NUCLEOTIDE SEQUENCE [LARGE SCALE GENOMIC DNA]</scope>
    <source>
        <strain evidence="3">EL-164</strain>
    </source>
</reference>
<keyword evidence="1" id="KW-0472">Membrane</keyword>
<organism evidence="2 3">
    <name type="scientific">Roseovarius tolerans</name>
    <dbReference type="NCBI Taxonomy" id="74031"/>
    <lineage>
        <taxon>Bacteria</taxon>
        <taxon>Pseudomonadati</taxon>
        <taxon>Pseudomonadota</taxon>
        <taxon>Alphaproteobacteria</taxon>
        <taxon>Rhodobacterales</taxon>
        <taxon>Roseobacteraceae</taxon>
        <taxon>Roseovarius</taxon>
    </lineage>
</organism>
<evidence type="ECO:0008006" key="4">
    <source>
        <dbReference type="Google" id="ProtNLM"/>
    </source>
</evidence>
<feature type="transmembrane region" description="Helical" evidence="1">
    <location>
        <begin position="109"/>
        <end position="131"/>
    </location>
</feature>
<keyword evidence="1" id="KW-1133">Transmembrane helix</keyword>
<dbReference type="EMBL" id="LGVV01000035">
    <property type="protein sequence ID" value="KNX40950.1"/>
    <property type="molecule type" value="Genomic_DNA"/>
</dbReference>
<dbReference type="RefSeq" id="WP_050663359.1">
    <property type="nucleotide sequence ID" value="NZ_CP118494.1"/>
</dbReference>
<evidence type="ECO:0000313" key="3">
    <source>
        <dbReference type="Proteomes" id="UP000037046"/>
    </source>
</evidence>
<dbReference type="OrthoDB" id="7629477at2"/>
<dbReference type="AlphaFoldDB" id="A0A0L6CTF9"/>